<keyword evidence="7" id="KW-0732">Signal</keyword>
<accession>A0A9Q0NHI9</accession>
<dbReference type="InterPro" id="IPR036249">
    <property type="entry name" value="Thioredoxin-like_sf"/>
</dbReference>
<dbReference type="GO" id="GO:0015038">
    <property type="term" value="F:glutathione disulfide oxidoreductase activity"/>
    <property type="evidence" value="ECO:0007669"/>
    <property type="project" value="TreeGrafter"/>
</dbReference>
<dbReference type="SUPFAM" id="SSF52833">
    <property type="entry name" value="Thioredoxin-like"/>
    <property type="match status" value="1"/>
</dbReference>
<dbReference type="AlphaFoldDB" id="A0A9Q0NHI9"/>
<evidence type="ECO:0000256" key="1">
    <source>
        <dbReference type="ARBA" id="ARBA00007787"/>
    </source>
</evidence>
<evidence type="ECO:0000313" key="10">
    <source>
        <dbReference type="Proteomes" id="UP001151699"/>
    </source>
</evidence>
<dbReference type="PROSITE" id="PS51257">
    <property type="entry name" value="PROKAR_LIPOPROTEIN"/>
    <property type="match status" value="1"/>
</dbReference>
<dbReference type="GO" id="GO:0005737">
    <property type="term" value="C:cytoplasm"/>
    <property type="evidence" value="ECO:0007669"/>
    <property type="project" value="TreeGrafter"/>
</dbReference>
<dbReference type="InterPro" id="IPR002109">
    <property type="entry name" value="Glutaredoxin"/>
</dbReference>
<dbReference type="CDD" id="cd03419">
    <property type="entry name" value="GRX_GRXh_1_2_like"/>
    <property type="match status" value="1"/>
</dbReference>
<dbReference type="PROSITE" id="PS51354">
    <property type="entry name" value="GLUTAREDOXIN_2"/>
    <property type="match status" value="1"/>
</dbReference>
<organism evidence="9 10">
    <name type="scientific">Pseudolycoriella hygida</name>
    <dbReference type="NCBI Taxonomy" id="35572"/>
    <lineage>
        <taxon>Eukaryota</taxon>
        <taxon>Metazoa</taxon>
        <taxon>Ecdysozoa</taxon>
        <taxon>Arthropoda</taxon>
        <taxon>Hexapoda</taxon>
        <taxon>Insecta</taxon>
        <taxon>Pterygota</taxon>
        <taxon>Neoptera</taxon>
        <taxon>Endopterygota</taxon>
        <taxon>Diptera</taxon>
        <taxon>Nematocera</taxon>
        <taxon>Sciaroidea</taxon>
        <taxon>Sciaridae</taxon>
        <taxon>Pseudolycoriella</taxon>
    </lineage>
</organism>
<dbReference type="PANTHER" id="PTHR45694">
    <property type="entry name" value="GLUTAREDOXIN 2"/>
    <property type="match status" value="1"/>
</dbReference>
<keyword evidence="3" id="KW-0676">Redox-active center</keyword>
<evidence type="ECO:0000256" key="2">
    <source>
        <dbReference type="ARBA" id="ARBA00023206"/>
    </source>
</evidence>
<evidence type="ECO:0000313" key="9">
    <source>
        <dbReference type="EMBL" id="KAJ6649669.1"/>
    </source>
</evidence>
<dbReference type="InterPro" id="IPR014025">
    <property type="entry name" value="Glutaredoxin_subgr"/>
</dbReference>
<keyword evidence="2" id="KW-0318">Glutathionylation</keyword>
<dbReference type="PRINTS" id="PR00160">
    <property type="entry name" value="GLUTAREDOXIN"/>
</dbReference>
<evidence type="ECO:0000256" key="3">
    <source>
        <dbReference type="ARBA" id="ARBA00023284"/>
    </source>
</evidence>
<evidence type="ECO:0000256" key="6">
    <source>
        <dbReference type="ARBA" id="ARBA00039819"/>
    </source>
</evidence>
<evidence type="ECO:0000256" key="5">
    <source>
        <dbReference type="ARBA" id="ARBA00038558"/>
    </source>
</evidence>
<sequence>MKLFNLITQLSLLLTIWLSTQTVGACVSAKAANYVRRMITKDRVVIFSKTYCYYSDLAKEQFNKLNVPFVAIELDEREDGRVIQSILEEMTGSSTVPRVYIDGEFIGGGTDVFKLNKSGKLKEMLHIQK</sequence>
<comment type="caution">
    <text evidence="9">The sequence shown here is derived from an EMBL/GenBank/DDBJ whole genome shotgun (WGS) entry which is preliminary data.</text>
</comment>
<dbReference type="OrthoDB" id="418495at2759"/>
<dbReference type="Pfam" id="PF00462">
    <property type="entry name" value="Glutaredoxin"/>
    <property type="match status" value="1"/>
</dbReference>
<comment type="similarity">
    <text evidence="1">Belongs to the glutaredoxin family.</text>
</comment>
<dbReference type="EMBL" id="WJQU01000001">
    <property type="protein sequence ID" value="KAJ6649669.1"/>
    <property type="molecule type" value="Genomic_DNA"/>
</dbReference>
<evidence type="ECO:0000259" key="8">
    <source>
        <dbReference type="Pfam" id="PF00462"/>
    </source>
</evidence>
<feature type="domain" description="Glutaredoxin" evidence="8">
    <location>
        <begin position="44"/>
        <end position="106"/>
    </location>
</feature>
<dbReference type="InterPro" id="IPR011899">
    <property type="entry name" value="Glutaredoxin_euk/vir"/>
</dbReference>
<keyword evidence="10" id="KW-1185">Reference proteome</keyword>
<gene>
    <name evidence="9" type="primary">GRXC4_0</name>
    <name evidence="9" type="ORF">Bhyg_04908</name>
</gene>
<feature type="signal peptide" evidence="7">
    <location>
        <begin position="1"/>
        <end position="24"/>
    </location>
</feature>
<name>A0A9Q0NHI9_9DIPT</name>
<dbReference type="Proteomes" id="UP001151699">
    <property type="component" value="Chromosome A"/>
</dbReference>
<reference evidence="9" key="1">
    <citation type="submission" date="2022-07" db="EMBL/GenBank/DDBJ databases">
        <authorList>
            <person name="Trinca V."/>
            <person name="Uliana J.V.C."/>
            <person name="Torres T.T."/>
            <person name="Ward R.J."/>
            <person name="Monesi N."/>
        </authorList>
    </citation>
    <scope>NUCLEOTIDE SEQUENCE</scope>
    <source>
        <strain evidence="9">HSMRA1968</strain>
        <tissue evidence="9">Whole embryos</tissue>
    </source>
</reference>
<evidence type="ECO:0000256" key="7">
    <source>
        <dbReference type="SAM" id="SignalP"/>
    </source>
</evidence>
<dbReference type="GO" id="GO:0034599">
    <property type="term" value="P:cellular response to oxidative stress"/>
    <property type="evidence" value="ECO:0007669"/>
    <property type="project" value="TreeGrafter"/>
</dbReference>
<feature type="chain" id="PRO_5040443844" description="Glutaredoxin-2, mitochondrial" evidence="7">
    <location>
        <begin position="25"/>
        <end position="129"/>
    </location>
</feature>
<dbReference type="NCBIfam" id="TIGR02180">
    <property type="entry name" value="GRX_euk"/>
    <property type="match status" value="1"/>
</dbReference>
<comment type="function">
    <text evidence="4">Glutathione-dependent oxidoreductase that facilitates the maintenance of mitochondrial redox homeostasis upon induction of apoptosis by oxidative stress. Involved in response to hydrogen peroxide and regulation of apoptosis caused by oxidative stress. Acts as a very efficient catalyst of monothiol reactions because of its high affinity for protein glutathione-mixed disulfides. Can receive electrons not only from glutathione (GSH), but also from thioredoxin reductase supporting both monothiol and dithiol reactions. Efficiently catalyzes both glutathionylation and deglutathionylation of mitochondrial complex I, which in turn regulates the superoxide production by the complex. Overexpression decreases the susceptibility to apoptosis and prevents loss of cardiolipin and cytochrome c release.</text>
</comment>
<dbReference type="GO" id="GO:0046933">
    <property type="term" value="F:proton-transporting ATP synthase activity, rotational mechanism"/>
    <property type="evidence" value="ECO:0007669"/>
    <property type="project" value="InterPro"/>
</dbReference>
<protein>
    <recommendedName>
        <fullName evidence="6">Glutaredoxin-2, mitochondrial</fullName>
    </recommendedName>
</protein>
<dbReference type="PANTHER" id="PTHR45694:SF5">
    <property type="entry name" value="GLUTAREDOXIN 2"/>
    <property type="match status" value="1"/>
</dbReference>
<dbReference type="GO" id="GO:0016020">
    <property type="term" value="C:membrane"/>
    <property type="evidence" value="ECO:0007669"/>
    <property type="project" value="UniProtKB-SubCell"/>
</dbReference>
<evidence type="ECO:0000256" key="4">
    <source>
        <dbReference type="ARBA" id="ARBA00037470"/>
    </source>
</evidence>
<comment type="subunit">
    <text evidence="5">Monomer; active form. Homodimer; inactive form. The homodimer is probably linked by 1 2Fe-2S cluster.</text>
</comment>
<proteinExistence type="inferred from homology"/>
<dbReference type="FunFam" id="3.40.30.10:FF:000026">
    <property type="entry name" value="Glutaredoxin 2"/>
    <property type="match status" value="1"/>
</dbReference>
<dbReference type="Gene3D" id="3.40.30.10">
    <property type="entry name" value="Glutaredoxin"/>
    <property type="match status" value="1"/>
</dbReference>